<organism evidence="8 9">
    <name type="scientific">Thecamonas trahens ATCC 50062</name>
    <dbReference type="NCBI Taxonomy" id="461836"/>
    <lineage>
        <taxon>Eukaryota</taxon>
        <taxon>Apusozoa</taxon>
        <taxon>Apusomonadida</taxon>
        <taxon>Apusomonadidae</taxon>
        <taxon>Thecamonas</taxon>
    </lineage>
</organism>
<dbReference type="GeneID" id="25569871"/>
<proteinExistence type="inferred from homology"/>
<protein>
    <recommendedName>
        <fullName evidence="10">Subtilisin</fullName>
    </recommendedName>
</protein>
<dbReference type="InterPro" id="IPR010916">
    <property type="entry name" value="TonB_box_CS"/>
</dbReference>
<evidence type="ECO:0000256" key="3">
    <source>
        <dbReference type="ARBA" id="ARBA00022801"/>
    </source>
</evidence>
<accession>A0A0L0DF58</accession>
<dbReference type="InterPro" id="IPR051048">
    <property type="entry name" value="Peptidase_S8/S53_subtilisin"/>
</dbReference>
<dbReference type="OMA" id="DERYLIM"/>
<dbReference type="Pfam" id="PF00082">
    <property type="entry name" value="Peptidase_S8"/>
    <property type="match status" value="1"/>
</dbReference>
<evidence type="ECO:0000256" key="5">
    <source>
        <dbReference type="PROSITE-ProRule" id="PRU01240"/>
    </source>
</evidence>
<evidence type="ECO:0000259" key="7">
    <source>
        <dbReference type="Pfam" id="PF02225"/>
    </source>
</evidence>
<dbReference type="SUPFAM" id="SSF52025">
    <property type="entry name" value="PA domain"/>
    <property type="match status" value="1"/>
</dbReference>
<dbReference type="SUPFAM" id="SSF49785">
    <property type="entry name" value="Galactose-binding domain-like"/>
    <property type="match status" value="1"/>
</dbReference>
<evidence type="ECO:0008006" key="10">
    <source>
        <dbReference type="Google" id="ProtNLM"/>
    </source>
</evidence>
<dbReference type="AlphaFoldDB" id="A0A0L0DF58"/>
<keyword evidence="9" id="KW-1185">Reference proteome</keyword>
<dbReference type="InterPro" id="IPR003137">
    <property type="entry name" value="PA_domain"/>
</dbReference>
<evidence type="ECO:0000256" key="1">
    <source>
        <dbReference type="ARBA" id="ARBA00011073"/>
    </source>
</evidence>
<gene>
    <name evidence="8" type="ORF">AMSG_11956</name>
</gene>
<dbReference type="PROSITE" id="PS51892">
    <property type="entry name" value="SUBTILASE"/>
    <property type="match status" value="1"/>
</dbReference>
<dbReference type="PANTHER" id="PTHR43399:SF4">
    <property type="entry name" value="CELL WALL-ASSOCIATED PROTEASE"/>
    <property type="match status" value="1"/>
</dbReference>
<dbReference type="PANTHER" id="PTHR43399">
    <property type="entry name" value="SUBTILISIN-RELATED"/>
    <property type="match status" value="1"/>
</dbReference>
<dbReference type="PRINTS" id="PR00723">
    <property type="entry name" value="SUBTILISIN"/>
</dbReference>
<dbReference type="GO" id="GO:0004252">
    <property type="term" value="F:serine-type endopeptidase activity"/>
    <property type="evidence" value="ECO:0007669"/>
    <property type="project" value="UniProtKB-UniRule"/>
</dbReference>
<evidence type="ECO:0000313" key="9">
    <source>
        <dbReference type="Proteomes" id="UP000054408"/>
    </source>
</evidence>
<dbReference type="EMBL" id="GL349458">
    <property type="protein sequence ID" value="KNC49953.1"/>
    <property type="molecule type" value="Genomic_DNA"/>
</dbReference>
<feature type="active site" description="Charge relay system" evidence="5">
    <location>
        <position position="227"/>
    </location>
</feature>
<reference evidence="8 9" key="1">
    <citation type="submission" date="2010-05" db="EMBL/GenBank/DDBJ databases">
        <title>The Genome Sequence of Thecamonas trahens ATCC 50062.</title>
        <authorList>
            <consortium name="The Broad Institute Genome Sequencing Platform"/>
            <person name="Russ C."/>
            <person name="Cuomo C."/>
            <person name="Shea T."/>
            <person name="Young S.K."/>
            <person name="Zeng Q."/>
            <person name="Koehrsen M."/>
            <person name="Haas B."/>
            <person name="Borodovsky M."/>
            <person name="Guigo R."/>
            <person name="Alvarado L."/>
            <person name="Berlin A."/>
            <person name="Bochicchio J."/>
            <person name="Borenstein D."/>
            <person name="Chapman S."/>
            <person name="Chen Z."/>
            <person name="Freedman E."/>
            <person name="Gellesch M."/>
            <person name="Goldberg J."/>
            <person name="Griggs A."/>
            <person name="Gujja S."/>
            <person name="Heilman E."/>
            <person name="Heiman D."/>
            <person name="Hepburn T."/>
            <person name="Howarth C."/>
            <person name="Jen D."/>
            <person name="Larson L."/>
            <person name="Mehta T."/>
            <person name="Park D."/>
            <person name="Pearson M."/>
            <person name="Roberts A."/>
            <person name="Saif S."/>
            <person name="Shenoy N."/>
            <person name="Sisk P."/>
            <person name="Stolte C."/>
            <person name="Sykes S."/>
            <person name="Thomson T."/>
            <person name="Walk T."/>
            <person name="White J."/>
            <person name="Yandava C."/>
            <person name="Burger G."/>
            <person name="Gray M.W."/>
            <person name="Holland P.W.H."/>
            <person name="King N."/>
            <person name="Lang F.B.F."/>
            <person name="Roger A.J."/>
            <person name="Ruiz-Trillo I."/>
            <person name="Lander E."/>
            <person name="Nusbaum C."/>
        </authorList>
    </citation>
    <scope>NUCLEOTIDE SEQUENCE [LARGE SCALE GENOMIC DNA]</scope>
    <source>
        <strain evidence="8 9">ATCC 50062</strain>
    </source>
</reference>
<name>A0A0L0DF58_THETB</name>
<feature type="domain" description="Peptidase S8/S53" evidence="6">
    <location>
        <begin position="218"/>
        <end position="740"/>
    </location>
</feature>
<evidence type="ECO:0000256" key="4">
    <source>
        <dbReference type="ARBA" id="ARBA00022825"/>
    </source>
</evidence>
<dbReference type="Gene3D" id="3.40.50.200">
    <property type="entry name" value="Peptidase S8/S53 domain"/>
    <property type="match status" value="1"/>
</dbReference>
<dbReference type="InterPro" id="IPR008979">
    <property type="entry name" value="Galactose-bd-like_sf"/>
</dbReference>
<dbReference type="InterPro" id="IPR036852">
    <property type="entry name" value="Peptidase_S8/S53_dom_sf"/>
</dbReference>
<keyword evidence="2 5" id="KW-0645">Protease</keyword>
<comment type="similarity">
    <text evidence="1 5">Belongs to the peptidase S8 family.</text>
</comment>
<dbReference type="RefSeq" id="XP_013757456.1">
    <property type="nucleotide sequence ID" value="XM_013902002.1"/>
</dbReference>
<dbReference type="Gene3D" id="2.60.120.380">
    <property type="match status" value="1"/>
</dbReference>
<dbReference type="PROSITE" id="PS00430">
    <property type="entry name" value="TONB_DEPENDENT_REC_1"/>
    <property type="match status" value="1"/>
</dbReference>
<sequence length="1085" mass="111628">MTKAAPEFAIITRSAITITITITTFTQIALYRMVLKLPITEKRKAAAIDCFTAVDGMVYVGAETFVVRAEAAPAHGSCGAVSEHGPWRTSHDGVAHAAIDGQDEVVIMVFPAADDELEAAVATLQARLGGAARVALTPPGLGSAPRALLREVRIGAVAAVGMDKVLAGLAESPMGALAVDVRAGVRNAAREFHNAFASWAVQSAQAEFRPLSTAGIDGSSQIVGVADTGVDTSSCYFADVSGEPVPYNPAANATGASGSSRHRKIVGYFTQNGDGGDSLAGHGTHVAATICGAAAGPESMAAAVAESAKFNGIAAGARLVVEDLLADADQAPAGTVDGGHPDDVGIDPSYWRIENLLARQFSLGARLSCNAWGLAADRSQDMEPGTYGEAARAVDRFVWENPDMLPLFSVGNVAAAQVSSRAAHQISSVATAKNALSIGASFAPRESWALDLSHDAVMLTVAGLEVTAVPGEFGSRVPVPEGVAGSLRLAEPVDGCGVYANAAAFADGSSYALVRRGGCRFVTKAAAAAAAGAIGMVVVSTDERYLIMSGDAPKLALVALLVRASDGNAMVAAADANGGAVAFVASSASDTNVAPSDIAVSLGYKAWNSAAGPSVDARFKPELYAPGYKVFSAAAGPGAAACGAAARFVSGGTSSAVAVATGTAALVRDYFVKGYYPSGAASASGAFSPSAALVKAVLVNGAVPLTMTYSGAGPMVGDVTDGRDYVPLADKVPSFEQGFGRLMASESLPLADGSTRKPFDLYVNDSAAMGESGEVHSMCVRVVAAAKPLRVTLAWTDFPVDMVQRQSLLRNLVNDLDLVVSCFSGHDNTQTTYAGNGRIEASSQGLYWTFDTINNVETVRVPHPGVGTTCKISVVGGSVVLGPQRYALVVSGYFETATCAGTNTCIDGCYGRGLCNDGVCECQSPFKGIDCSLTPQPLSTSGRVVTTEIQANSWAYYSFRVTDLSIPLYVEVRRMSGVGDPDVYINPEELPDFTRAEWFDTVTDNGPTPINHHVIRIDPSELDTNKVYFVGIHAFCCDDTKVAIAAHSSATHSLILSSSAASAGPAVAWQLVLGALVAAAVGIAV</sequence>
<dbReference type="InterPro" id="IPR015500">
    <property type="entry name" value="Peptidase_S8_subtilisin-rel"/>
</dbReference>
<dbReference type="Proteomes" id="UP000054408">
    <property type="component" value="Unassembled WGS sequence"/>
</dbReference>
<feature type="domain" description="PA" evidence="7">
    <location>
        <begin position="488"/>
        <end position="569"/>
    </location>
</feature>
<evidence type="ECO:0000259" key="6">
    <source>
        <dbReference type="Pfam" id="PF00082"/>
    </source>
</evidence>
<dbReference type="Gene3D" id="3.50.30.30">
    <property type="match status" value="1"/>
</dbReference>
<dbReference type="InterPro" id="IPR000209">
    <property type="entry name" value="Peptidase_S8/S53_dom"/>
</dbReference>
<dbReference type="GO" id="GO:0006508">
    <property type="term" value="P:proteolysis"/>
    <property type="evidence" value="ECO:0007669"/>
    <property type="project" value="UniProtKB-KW"/>
</dbReference>
<dbReference type="InterPro" id="IPR046450">
    <property type="entry name" value="PA_dom_sf"/>
</dbReference>
<evidence type="ECO:0000256" key="2">
    <source>
        <dbReference type="ARBA" id="ARBA00022670"/>
    </source>
</evidence>
<feature type="active site" description="Charge relay system" evidence="5">
    <location>
        <position position="282"/>
    </location>
</feature>
<keyword evidence="3 5" id="KW-0378">Hydrolase</keyword>
<feature type="active site" description="Charge relay system" evidence="5">
    <location>
        <position position="654"/>
    </location>
</feature>
<evidence type="ECO:0000313" key="8">
    <source>
        <dbReference type="EMBL" id="KNC49953.1"/>
    </source>
</evidence>
<dbReference type="Pfam" id="PF02225">
    <property type="entry name" value="PA"/>
    <property type="match status" value="1"/>
</dbReference>
<keyword evidence="4 5" id="KW-0720">Serine protease</keyword>
<dbReference type="SUPFAM" id="SSF52743">
    <property type="entry name" value="Subtilisin-like"/>
    <property type="match status" value="1"/>
</dbReference>
<dbReference type="OrthoDB" id="509353at2759"/>